<evidence type="ECO:0000313" key="2">
    <source>
        <dbReference type="EMBL" id="ABC36196.1"/>
    </source>
</evidence>
<dbReference type="AlphaFoldDB" id="Q2T3Q0"/>
<accession>Q2T3Q0</accession>
<keyword evidence="1" id="KW-0175">Coiled coil</keyword>
<sequence>MTALACGLNSPPHTLFHGGHVLHGLYRSFGAVVDEIEYETNRLETIALRNQRIPVNPLSDYFCEDLLAPLERANITRLRKEWRDMAGSLVQIIDAARDRHWKRDGPYRLRYCWRQAEIVEEEAYPAWAHHATQDLLRNAYSIFKRGGEAEADDGDLLTLARHYIRPHVSLTDAHLLSGLAIREAVRAVEHLTTLVDHVEQDEHVAVWLKEWLRQDVQDNDYARKAYGAELNARIDRAALDIFYPDLETVTDYRIHAEKLLLLADVCATGRLSSTESSRLFAQLEVREQHIEELDSAVAEMRAKRESFQIKGTLARTKLSSADKDEVKRQYDDLIAAHPDKQVKDIELTLADQWGVARSTIQRATGKKR</sequence>
<dbReference type="Proteomes" id="UP000001930">
    <property type="component" value="Chromosome II"/>
</dbReference>
<organism evidence="2 3">
    <name type="scientific">Burkholderia thailandensis (strain ATCC 700388 / DSM 13276 / CCUG 48851 / CIP 106301 / E264)</name>
    <dbReference type="NCBI Taxonomy" id="271848"/>
    <lineage>
        <taxon>Bacteria</taxon>
        <taxon>Pseudomonadati</taxon>
        <taxon>Pseudomonadota</taxon>
        <taxon>Betaproteobacteria</taxon>
        <taxon>Burkholderiales</taxon>
        <taxon>Burkholderiaceae</taxon>
        <taxon>Burkholderia</taxon>
        <taxon>pseudomallei group</taxon>
    </lineage>
</organism>
<evidence type="ECO:0000256" key="1">
    <source>
        <dbReference type="SAM" id="Coils"/>
    </source>
</evidence>
<dbReference type="KEGG" id="bte:BTH_II2005"/>
<dbReference type="EMBL" id="CP000085">
    <property type="protein sequence ID" value="ABC36196.1"/>
    <property type="molecule type" value="Genomic_DNA"/>
</dbReference>
<protein>
    <submittedName>
        <fullName evidence="2">Uncharacterized protein</fullName>
    </submittedName>
</protein>
<gene>
    <name evidence="2" type="ordered locus">BTH_II2005</name>
</gene>
<evidence type="ECO:0000313" key="3">
    <source>
        <dbReference type="Proteomes" id="UP000001930"/>
    </source>
</evidence>
<proteinExistence type="predicted"/>
<feature type="coiled-coil region" evidence="1">
    <location>
        <begin position="283"/>
        <end position="310"/>
    </location>
</feature>
<dbReference type="RefSeq" id="WP_011401467.1">
    <property type="nucleotide sequence ID" value="NZ_CP008786.1"/>
</dbReference>
<reference evidence="2 3" key="1">
    <citation type="journal article" date="2005" name="BMC Genomics">
        <title>Bacterial genome adaptation to niches: divergence of the potential virulence genes in three Burkholderia species of different survival strategies.</title>
        <authorList>
            <person name="Kim H.S."/>
            <person name="Schell M.A."/>
            <person name="Yu Y."/>
            <person name="Ulrich R.L."/>
            <person name="Sarria S.H."/>
            <person name="Nierman W.C."/>
            <person name="DeShazer D."/>
        </authorList>
    </citation>
    <scope>NUCLEOTIDE SEQUENCE [LARGE SCALE GENOMIC DNA]</scope>
    <source>
        <strain evidence="3">ATCC 700388 / DSM 13276 / CCUG 48851 / CIP 106301 / E264</strain>
    </source>
</reference>
<dbReference type="HOGENOM" id="CLU_796140_0_0_4"/>
<keyword evidence="3" id="KW-1185">Reference proteome</keyword>
<name>Q2T3Q0_BURTA</name>